<dbReference type="EMBL" id="BPLR01011520">
    <property type="protein sequence ID" value="GIY47060.1"/>
    <property type="molecule type" value="Genomic_DNA"/>
</dbReference>
<evidence type="ECO:0000313" key="2">
    <source>
        <dbReference type="EMBL" id="GIY47060.1"/>
    </source>
</evidence>
<evidence type="ECO:0008006" key="4">
    <source>
        <dbReference type="Google" id="ProtNLM"/>
    </source>
</evidence>
<evidence type="ECO:0000313" key="3">
    <source>
        <dbReference type="Proteomes" id="UP001054945"/>
    </source>
</evidence>
<organism evidence="2 3">
    <name type="scientific">Caerostris extrusa</name>
    <name type="common">Bark spider</name>
    <name type="synonym">Caerostris bankana</name>
    <dbReference type="NCBI Taxonomy" id="172846"/>
    <lineage>
        <taxon>Eukaryota</taxon>
        <taxon>Metazoa</taxon>
        <taxon>Ecdysozoa</taxon>
        <taxon>Arthropoda</taxon>
        <taxon>Chelicerata</taxon>
        <taxon>Arachnida</taxon>
        <taxon>Araneae</taxon>
        <taxon>Araneomorphae</taxon>
        <taxon>Entelegynae</taxon>
        <taxon>Araneoidea</taxon>
        <taxon>Araneidae</taxon>
        <taxon>Caerostris</taxon>
    </lineage>
</organism>
<name>A0AAV4TQH5_CAEEX</name>
<proteinExistence type="predicted"/>
<dbReference type="AlphaFoldDB" id="A0AAV4TQH5"/>
<keyword evidence="3" id="KW-1185">Reference proteome</keyword>
<feature type="compositionally biased region" description="Basic and acidic residues" evidence="1">
    <location>
        <begin position="59"/>
        <end position="69"/>
    </location>
</feature>
<gene>
    <name evidence="2" type="ORF">CEXT_750441</name>
</gene>
<evidence type="ECO:0000256" key="1">
    <source>
        <dbReference type="SAM" id="MobiDB-lite"/>
    </source>
</evidence>
<reference evidence="2 3" key="1">
    <citation type="submission" date="2021-06" db="EMBL/GenBank/DDBJ databases">
        <title>Caerostris extrusa draft genome.</title>
        <authorList>
            <person name="Kono N."/>
            <person name="Arakawa K."/>
        </authorList>
    </citation>
    <scope>NUCLEOTIDE SEQUENCE [LARGE SCALE GENOMIC DNA]</scope>
</reference>
<sequence length="81" mass="8928">MIFCTTLFSVYCGAKEEKDKHPKRMLEGGGGVPLEGISSVNLSTVACPTDTEGETPWETNRHHPCRDSISRSLGEGVPHWR</sequence>
<accession>A0AAV4TQH5</accession>
<dbReference type="Proteomes" id="UP001054945">
    <property type="component" value="Unassembled WGS sequence"/>
</dbReference>
<comment type="caution">
    <text evidence="2">The sequence shown here is derived from an EMBL/GenBank/DDBJ whole genome shotgun (WGS) entry which is preliminary data.</text>
</comment>
<feature type="region of interest" description="Disordered" evidence="1">
    <location>
        <begin position="48"/>
        <end position="81"/>
    </location>
</feature>
<protein>
    <recommendedName>
        <fullName evidence="4">Secreted protein</fullName>
    </recommendedName>
</protein>